<feature type="transmembrane region" description="Helical" evidence="6">
    <location>
        <begin position="411"/>
        <end position="434"/>
    </location>
</feature>
<reference evidence="8" key="1">
    <citation type="submission" date="2015-07" db="EMBL/GenBank/DDBJ databases">
        <title>Draft Genome Sequence of Oceanobacillus picturae Heshi-B3 that Was Isolated from Fermented Rice Bran with Aging Salted Mackerel, Which Was Named Heshiko as Traditional Fermented Seafood in Japan.</title>
        <authorList>
            <person name="Akuzawa S."/>
            <person name="Nakagawa J."/>
            <person name="Kanekatsu T."/>
            <person name="Kanesaki Y."/>
            <person name="Suzuki T."/>
        </authorList>
    </citation>
    <scope>NUCLEOTIDE SEQUENCE [LARGE SCALE GENOMIC DNA]</scope>
    <source>
        <strain evidence="8">Heshi-B3</strain>
    </source>
</reference>
<feature type="transmembrane region" description="Helical" evidence="6">
    <location>
        <begin position="118"/>
        <end position="139"/>
    </location>
</feature>
<dbReference type="Pfam" id="PF01943">
    <property type="entry name" value="Polysacc_synt"/>
    <property type="match status" value="1"/>
</dbReference>
<keyword evidence="4 6" id="KW-1133">Transmembrane helix</keyword>
<dbReference type="Proteomes" id="UP000052946">
    <property type="component" value="Unassembled WGS sequence"/>
</dbReference>
<evidence type="ECO:0000256" key="3">
    <source>
        <dbReference type="ARBA" id="ARBA00022692"/>
    </source>
</evidence>
<comment type="caution">
    <text evidence="7">The sequence shown here is derived from an EMBL/GenBank/DDBJ whole genome shotgun (WGS) entry which is preliminary data.</text>
</comment>
<keyword evidence="2" id="KW-1003">Cell membrane</keyword>
<comment type="subcellular location">
    <subcellularLocation>
        <location evidence="1">Cell membrane</location>
        <topology evidence="1">Multi-pass membrane protein</topology>
    </subcellularLocation>
</comment>
<evidence type="ECO:0000256" key="6">
    <source>
        <dbReference type="SAM" id="Phobius"/>
    </source>
</evidence>
<evidence type="ECO:0000256" key="1">
    <source>
        <dbReference type="ARBA" id="ARBA00004651"/>
    </source>
</evidence>
<protein>
    <submittedName>
        <fullName evidence="7">Polysaccharides export protein</fullName>
    </submittedName>
</protein>
<dbReference type="PANTHER" id="PTHR30250:SF29">
    <property type="entry name" value="POLYSACCHARIDE BIOSYNTHESIS PROTEIN C-TERMINAL DOMAIN-CONTAINING PROTEIN"/>
    <property type="match status" value="1"/>
</dbReference>
<feature type="transmembrane region" description="Helical" evidence="6">
    <location>
        <begin position="239"/>
        <end position="261"/>
    </location>
</feature>
<dbReference type="RefSeq" id="WP_058949468.1">
    <property type="nucleotide sequence ID" value="NZ_BBXV01000011.1"/>
</dbReference>
<feature type="transmembrane region" description="Helical" evidence="6">
    <location>
        <begin position="478"/>
        <end position="502"/>
    </location>
</feature>
<evidence type="ECO:0000313" key="7">
    <source>
        <dbReference type="EMBL" id="GAQ16874.1"/>
    </source>
</evidence>
<feature type="transmembrane region" description="Helical" evidence="6">
    <location>
        <begin position="160"/>
        <end position="179"/>
    </location>
</feature>
<keyword evidence="3 6" id="KW-0812">Transmembrane</keyword>
<feature type="transmembrane region" description="Helical" evidence="6">
    <location>
        <begin position="40"/>
        <end position="63"/>
    </location>
</feature>
<feature type="transmembrane region" description="Helical" evidence="6">
    <location>
        <begin position="324"/>
        <end position="349"/>
    </location>
</feature>
<dbReference type="InterPro" id="IPR002797">
    <property type="entry name" value="Polysacc_synth"/>
</dbReference>
<evidence type="ECO:0000256" key="4">
    <source>
        <dbReference type="ARBA" id="ARBA00022989"/>
    </source>
</evidence>
<dbReference type="InterPro" id="IPR050833">
    <property type="entry name" value="Poly_Biosynth_Transport"/>
</dbReference>
<feature type="transmembrane region" description="Helical" evidence="6">
    <location>
        <begin position="281"/>
        <end position="303"/>
    </location>
</feature>
<feature type="transmembrane region" description="Helical" evidence="6">
    <location>
        <begin position="386"/>
        <end position="405"/>
    </location>
</feature>
<feature type="transmembrane region" description="Helical" evidence="6">
    <location>
        <begin position="355"/>
        <end position="374"/>
    </location>
</feature>
<dbReference type="AlphaFoldDB" id="A0A0U9H2M6"/>
<feature type="transmembrane region" description="Helical" evidence="6">
    <location>
        <begin position="185"/>
        <end position="203"/>
    </location>
</feature>
<dbReference type="GO" id="GO:0005886">
    <property type="term" value="C:plasma membrane"/>
    <property type="evidence" value="ECO:0007669"/>
    <property type="project" value="UniProtKB-SubCell"/>
</dbReference>
<dbReference type="OrthoDB" id="9775950at2"/>
<evidence type="ECO:0000256" key="5">
    <source>
        <dbReference type="ARBA" id="ARBA00023136"/>
    </source>
</evidence>
<dbReference type="PANTHER" id="PTHR30250">
    <property type="entry name" value="PST FAMILY PREDICTED COLANIC ACID TRANSPORTER"/>
    <property type="match status" value="1"/>
</dbReference>
<proteinExistence type="predicted"/>
<name>A0A0U9H2M6_9BACI</name>
<organism evidence="7 8">
    <name type="scientific">Oceanobacillus picturae</name>
    <dbReference type="NCBI Taxonomy" id="171693"/>
    <lineage>
        <taxon>Bacteria</taxon>
        <taxon>Bacillati</taxon>
        <taxon>Bacillota</taxon>
        <taxon>Bacilli</taxon>
        <taxon>Bacillales</taxon>
        <taxon>Bacillaceae</taxon>
        <taxon>Oceanobacillus</taxon>
    </lineage>
</organism>
<dbReference type="CDD" id="cd13124">
    <property type="entry name" value="MATE_SpoVB_like"/>
    <property type="match status" value="1"/>
</dbReference>
<evidence type="ECO:0000313" key="8">
    <source>
        <dbReference type="Proteomes" id="UP000052946"/>
    </source>
</evidence>
<feature type="transmembrane region" description="Helical" evidence="6">
    <location>
        <begin position="446"/>
        <end position="466"/>
    </location>
</feature>
<evidence type="ECO:0000256" key="2">
    <source>
        <dbReference type="ARBA" id="ARBA00022475"/>
    </source>
</evidence>
<accession>A0A0U9H2M6</accession>
<dbReference type="EMBL" id="BBXV01000011">
    <property type="protein sequence ID" value="GAQ16874.1"/>
    <property type="molecule type" value="Genomic_DNA"/>
</dbReference>
<gene>
    <name evidence="7" type="ORF">OPHB3_0798</name>
</gene>
<feature type="transmembrane region" description="Helical" evidence="6">
    <location>
        <begin position="84"/>
        <end position="106"/>
    </location>
</feature>
<reference evidence="7 8" key="2">
    <citation type="journal article" date="2016" name="Genome Announc.">
        <title>Draft Genome Sequence of Oceanobacillus picturae Heshi-B3, Isolated from Fermented Rice Bran in a Traditional Japanese Seafood Dish.</title>
        <authorList>
            <person name="Akuzawa S."/>
            <person name="Nagaoka J."/>
            <person name="Kanekatsu M."/>
            <person name="Kanesaki Y."/>
            <person name="Suzuki T."/>
        </authorList>
    </citation>
    <scope>NUCLEOTIDE SEQUENCE [LARGE SCALE GENOMIC DNA]</scope>
    <source>
        <strain evidence="7 8">Heshi-B3</strain>
    </source>
</reference>
<keyword evidence="5 6" id="KW-0472">Membrane</keyword>
<dbReference type="InterPro" id="IPR024923">
    <property type="entry name" value="PG_synth_SpoVB"/>
</dbReference>
<sequence length="523" mass="56727">MSSSTFIKGTLILTIATLFSKVLGSVFRIPLQNIAGDQVLGIFSLVYPVYMVALTLSVAGIPIAISKIIAEEQAKRNTDSIKEIYVTASILAILFGIGSFILIYCFSEPIANALGGQSTRLALIVVAATLIIAPYMAVYRGYFQGFGDMAPTAISQVIEQFVRVALLLTIAFLFVKSGLPDEKVAGGLMAGSVFGALCSFIYLRFQYVRSPLKQTSSRAYSSASFTYWSRKILKLSIPIAFGAITMALINFVDSFTISYSFQKMGLDESDINYMYGLYGRGQSLVQIATVLATSLVLPLIPLLTTKLKEGNKEQVSQIIGKTNWLTHLVSWPAALGLLALTLPINLALFTDIQGSWVLAVIGFSSIFTSLTVLSTGILQGMNAAKMAAVMILIAVILKAVANIYLVQAFGLLGAAFSTLAIYIILFVLNSFAIYKKTMFTLEKTSVMKMMVASVFMGAAIGIPTLFLDITYWSRFQALSYTFAGIVIGTVIYIALLLLLNVISQQDIKHTLSGTLPSYRKGRN</sequence>
<dbReference type="PIRSF" id="PIRSF038958">
    <property type="entry name" value="PG_synth_SpoVB"/>
    <property type="match status" value="1"/>
</dbReference>